<dbReference type="RefSeq" id="WP_135445951.1">
    <property type="nucleotide sequence ID" value="NZ_SRLE01000012.1"/>
</dbReference>
<evidence type="ECO:0000256" key="3">
    <source>
        <dbReference type="ARBA" id="ARBA00023125"/>
    </source>
</evidence>
<dbReference type="InterPro" id="IPR050950">
    <property type="entry name" value="HTH-type_LysR_regulators"/>
</dbReference>
<dbReference type="EMBL" id="SRLE01000012">
    <property type="protein sequence ID" value="TGD71907.1"/>
    <property type="molecule type" value="Genomic_DNA"/>
</dbReference>
<dbReference type="PRINTS" id="PR00039">
    <property type="entry name" value="HTHLYSR"/>
</dbReference>
<evidence type="ECO:0000256" key="2">
    <source>
        <dbReference type="ARBA" id="ARBA00023015"/>
    </source>
</evidence>
<dbReference type="Pfam" id="PF03466">
    <property type="entry name" value="LysR_substrate"/>
    <property type="match status" value="1"/>
</dbReference>
<keyword evidence="4" id="KW-0804">Transcription</keyword>
<gene>
    <name evidence="6" type="ORF">E4634_17505</name>
</gene>
<protein>
    <submittedName>
        <fullName evidence="6">LysR family transcriptional regulator</fullName>
    </submittedName>
</protein>
<organism evidence="6 7">
    <name type="scientific">Mangrovimicrobium sediminis</name>
    <dbReference type="NCBI Taxonomy" id="2562682"/>
    <lineage>
        <taxon>Bacteria</taxon>
        <taxon>Pseudomonadati</taxon>
        <taxon>Pseudomonadota</taxon>
        <taxon>Gammaproteobacteria</taxon>
        <taxon>Cellvibrionales</taxon>
        <taxon>Halieaceae</taxon>
        <taxon>Mangrovimicrobium</taxon>
    </lineage>
</organism>
<dbReference type="Gene3D" id="3.40.190.290">
    <property type="match status" value="1"/>
</dbReference>
<sequence>MEMDLKRLHHVLTVARTGSISVAAQELHLTQPALSRSIATLEDRYGIRLFERGRGGARPTELGKMVIDEARGLLRQARAVDHNLRLYGSGEAGRLAFGMGPLPASLVLPALAGHFLAARPALQLESVTKGAQVLYQELLEDEIEILFCGEGQLDNRADIRGEPVGAIDIAAIVRTSHPLAGKATISAGDMAGFPLLSGVETRLMQDAGGGAFICDNYHILREVALSSDAVWVSSPQLVADDVRAGRLAALPMHDTGIPARVRVCMFHREAARLSPAALAVRDFVRDYLGAIPGRG</sequence>
<dbReference type="InterPro" id="IPR005119">
    <property type="entry name" value="LysR_subst-bd"/>
</dbReference>
<dbReference type="OrthoDB" id="196624at2"/>
<dbReference type="AlphaFoldDB" id="A0A4Z0LXN5"/>
<comment type="similarity">
    <text evidence="1">Belongs to the LysR transcriptional regulatory family.</text>
</comment>
<evidence type="ECO:0000313" key="7">
    <source>
        <dbReference type="Proteomes" id="UP000298050"/>
    </source>
</evidence>
<dbReference type="InterPro" id="IPR036388">
    <property type="entry name" value="WH-like_DNA-bd_sf"/>
</dbReference>
<keyword evidence="2" id="KW-0805">Transcription regulation</keyword>
<evidence type="ECO:0000313" key="6">
    <source>
        <dbReference type="EMBL" id="TGD71907.1"/>
    </source>
</evidence>
<accession>A0A4Z0LXN5</accession>
<dbReference type="GO" id="GO:0003700">
    <property type="term" value="F:DNA-binding transcription factor activity"/>
    <property type="evidence" value="ECO:0007669"/>
    <property type="project" value="InterPro"/>
</dbReference>
<dbReference type="SUPFAM" id="SSF46785">
    <property type="entry name" value="Winged helix' DNA-binding domain"/>
    <property type="match status" value="1"/>
</dbReference>
<dbReference type="SUPFAM" id="SSF53850">
    <property type="entry name" value="Periplasmic binding protein-like II"/>
    <property type="match status" value="1"/>
</dbReference>
<reference evidence="6 7" key="1">
    <citation type="submission" date="2019-04" db="EMBL/GenBank/DDBJ databases">
        <title>Taxonomy of novel Haliea sp. from mangrove soil of West Coast of India.</title>
        <authorList>
            <person name="Verma A."/>
            <person name="Kumar P."/>
            <person name="Krishnamurthi S."/>
        </authorList>
    </citation>
    <scope>NUCLEOTIDE SEQUENCE [LARGE SCALE GENOMIC DNA]</scope>
    <source>
        <strain evidence="6 7">SAOS-164</strain>
    </source>
</reference>
<dbReference type="PANTHER" id="PTHR30419:SF8">
    <property type="entry name" value="NITROGEN ASSIMILATION TRANSCRIPTIONAL ACTIVATOR-RELATED"/>
    <property type="match status" value="1"/>
</dbReference>
<comment type="caution">
    <text evidence="6">The sequence shown here is derived from an EMBL/GenBank/DDBJ whole genome shotgun (WGS) entry which is preliminary data.</text>
</comment>
<dbReference type="PANTHER" id="PTHR30419">
    <property type="entry name" value="HTH-TYPE TRANSCRIPTIONAL REGULATOR YBHD"/>
    <property type="match status" value="1"/>
</dbReference>
<dbReference type="FunFam" id="1.10.10.10:FF:000001">
    <property type="entry name" value="LysR family transcriptional regulator"/>
    <property type="match status" value="1"/>
</dbReference>
<evidence type="ECO:0000256" key="4">
    <source>
        <dbReference type="ARBA" id="ARBA00023163"/>
    </source>
</evidence>
<dbReference type="GO" id="GO:0005829">
    <property type="term" value="C:cytosol"/>
    <property type="evidence" value="ECO:0007669"/>
    <property type="project" value="TreeGrafter"/>
</dbReference>
<dbReference type="InterPro" id="IPR000847">
    <property type="entry name" value="LysR_HTH_N"/>
</dbReference>
<dbReference type="Gene3D" id="1.10.10.10">
    <property type="entry name" value="Winged helix-like DNA-binding domain superfamily/Winged helix DNA-binding domain"/>
    <property type="match status" value="1"/>
</dbReference>
<dbReference type="GO" id="GO:0003677">
    <property type="term" value="F:DNA binding"/>
    <property type="evidence" value="ECO:0007669"/>
    <property type="project" value="UniProtKB-KW"/>
</dbReference>
<dbReference type="InterPro" id="IPR036390">
    <property type="entry name" value="WH_DNA-bd_sf"/>
</dbReference>
<feature type="domain" description="HTH lysR-type" evidence="5">
    <location>
        <begin position="3"/>
        <end position="60"/>
    </location>
</feature>
<keyword evidence="7" id="KW-1185">Reference proteome</keyword>
<evidence type="ECO:0000259" key="5">
    <source>
        <dbReference type="PROSITE" id="PS50931"/>
    </source>
</evidence>
<dbReference type="CDD" id="cd05466">
    <property type="entry name" value="PBP2_LTTR_substrate"/>
    <property type="match status" value="1"/>
</dbReference>
<proteinExistence type="inferred from homology"/>
<dbReference type="Proteomes" id="UP000298050">
    <property type="component" value="Unassembled WGS sequence"/>
</dbReference>
<name>A0A4Z0LXN5_9GAMM</name>
<evidence type="ECO:0000256" key="1">
    <source>
        <dbReference type="ARBA" id="ARBA00009437"/>
    </source>
</evidence>
<keyword evidence="3" id="KW-0238">DNA-binding</keyword>
<dbReference type="Pfam" id="PF00126">
    <property type="entry name" value="HTH_1"/>
    <property type="match status" value="1"/>
</dbReference>
<dbReference type="PROSITE" id="PS50931">
    <property type="entry name" value="HTH_LYSR"/>
    <property type="match status" value="1"/>
</dbReference>